<accession>A0A8J6N9S0</accession>
<dbReference type="Proteomes" id="UP000603545">
    <property type="component" value="Unassembled WGS sequence"/>
</dbReference>
<proteinExistence type="predicted"/>
<sequence length="73" mass="8678">METHVFQTKIRKRGYLELKNLPFKEGTAIEISISKKERKKNLQNLINNDHVWTDDDIIAIERGRTIINQWKIS</sequence>
<name>A0A8J6N9S0_9BACT</name>
<dbReference type="AlphaFoldDB" id="A0A8J6N9S0"/>
<dbReference type="EMBL" id="JACNLL010000093">
    <property type="protein sequence ID" value="MBC8200321.1"/>
    <property type="molecule type" value="Genomic_DNA"/>
</dbReference>
<evidence type="ECO:0000313" key="1">
    <source>
        <dbReference type="EMBL" id="MBC8200321.1"/>
    </source>
</evidence>
<reference evidence="1 2" key="1">
    <citation type="submission" date="2020-08" db="EMBL/GenBank/DDBJ databases">
        <title>Bridging the membrane lipid divide: bacteria of the FCB group superphylum have the potential to synthesize archaeal ether lipids.</title>
        <authorList>
            <person name="Villanueva L."/>
            <person name="Von Meijenfeldt F.A.B."/>
            <person name="Westbye A.B."/>
            <person name="Yadav S."/>
            <person name="Hopmans E.C."/>
            <person name="Dutilh B.E."/>
            <person name="Sinninghe Damste J.S."/>
        </authorList>
    </citation>
    <scope>NUCLEOTIDE SEQUENCE [LARGE SCALE GENOMIC DNA]</scope>
    <source>
        <strain evidence="1">NIOZ-UU82</strain>
    </source>
</reference>
<organism evidence="1 2">
    <name type="scientific">Candidatus Desulfaltia bathyphila</name>
    <dbReference type="NCBI Taxonomy" id="2841697"/>
    <lineage>
        <taxon>Bacteria</taxon>
        <taxon>Pseudomonadati</taxon>
        <taxon>Thermodesulfobacteriota</taxon>
        <taxon>Desulfobacteria</taxon>
        <taxon>Desulfobacterales</taxon>
        <taxon>Desulfobacterales incertae sedis</taxon>
        <taxon>Candidatus Desulfaltia</taxon>
    </lineage>
</organism>
<evidence type="ECO:0000313" key="2">
    <source>
        <dbReference type="Proteomes" id="UP000603545"/>
    </source>
</evidence>
<gene>
    <name evidence="1" type="ORF">H8E80_09830</name>
</gene>
<comment type="caution">
    <text evidence="1">The sequence shown here is derived from an EMBL/GenBank/DDBJ whole genome shotgun (WGS) entry which is preliminary data.</text>
</comment>
<protein>
    <submittedName>
        <fullName evidence="1">Uncharacterized protein</fullName>
    </submittedName>
</protein>